<sequence length="83" mass="9482">YLYNRDRDPEMTQILPNPIANLDKDGRLVKLHCAPGERCNLDDAEDKRMVSWAEAFGMLARQLQGHSPHLYLCQFCFGGEGDE</sequence>
<comment type="caution">
    <text evidence="1">The sequence shown here is derived from an EMBL/GenBank/DDBJ whole genome shotgun (WGS) entry which is preliminary data.</text>
</comment>
<dbReference type="AlphaFoldDB" id="A0A0F8WAI7"/>
<feature type="non-terminal residue" evidence="1">
    <location>
        <position position="1"/>
    </location>
</feature>
<proteinExistence type="predicted"/>
<evidence type="ECO:0000313" key="1">
    <source>
        <dbReference type="EMBL" id="KKK53643.1"/>
    </source>
</evidence>
<organism evidence="1">
    <name type="scientific">marine sediment metagenome</name>
    <dbReference type="NCBI Taxonomy" id="412755"/>
    <lineage>
        <taxon>unclassified sequences</taxon>
        <taxon>metagenomes</taxon>
        <taxon>ecological metagenomes</taxon>
    </lineage>
</organism>
<protein>
    <submittedName>
        <fullName evidence="1">Uncharacterized protein</fullName>
    </submittedName>
</protein>
<dbReference type="EMBL" id="LAZR01066397">
    <property type="protein sequence ID" value="KKK53643.1"/>
    <property type="molecule type" value="Genomic_DNA"/>
</dbReference>
<name>A0A0F8WAI7_9ZZZZ</name>
<accession>A0A0F8WAI7</accession>
<reference evidence="1" key="1">
    <citation type="journal article" date="2015" name="Nature">
        <title>Complex archaea that bridge the gap between prokaryotes and eukaryotes.</title>
        <authorList>
            <person name="Spang A."/>
            <person name="Saw J.H."/>
            <person name="Jorgensen S.L."/>
            <person name="Zaremba-Niedzwiedzka K."/>
            <person name="Martijn J."/>
            <person name="Lind A.E."/>
            <person name="van Eijk R."/>
            <person name="Schleper C."/>
            <person name="Guy L."/>
            <person name="Ettema T.J."/>
        </authorList>
    </citation>
    <scope>NUCLEOTIDE SEQUENCE</scope>
</reference>
<gene>
    <name evidence="1" type="ORF">LCGC14_3092700</name>
</gene>